<feature type="transmembrane region" description="Helical" evidence="7">
    <location>
        <begin position="40"/>
        <end position="60"/>
    </location>
</feature>
<dbReference type="InterPro" id="IPR051684">
    <property type="entry name" value="Electron_Trans/Redox"/>
</dbReference>
<dbReference type="CDD" id="cd16373">
    <property type="entry name" value="DMSOR_beta_like"/>
    <property type="match status" value="1"/>
</dbReference>
<evidence type="ECO:0000256" key="4">
    <source>
        <dbReference type="ARBA" id="ARBA00022982"/>
    </source>
</evidence>
<dbReference type="InterPro" id="IPR017900">
    <property type="entry name" value="4Fe4S_Fe_S_CS"/>
</dbReference>
<evidence type="ECO:0000313" key="9">
    <source>
        <dbReference type="EMBL" id="HBJ08733.1"/>
    </source>
</evidence>
<accession>A0A354M2J4</accession>
<evidence type="ECO:0000256" key="2">
    <source>
        <dbReference type="ARBA" id="ARBA00022485"/>
    </source>
</evidence>
<dbReference type="SUPFAM" id="SSF54862">
    <property type="entry name" value="4Fe-4S ferredoxins"/>
    <property type="match status" value="2"/>
</dbReference>
<dbReference type="RefSeq" id="WP_337929169.1">
    <property type="nucleotide sequence ID" value="NZ_JAXVFC010000063.1"/>
</dbReference>
<keyword evidence="3" id="KW-0479">Metal-binding</keyword>
<dbReference type="Proteomes" id="UP000262954">
    <property type="component" value="Unassembled WGS sequence"/>
</dbReference>
<dbReference type="PROSITE" id="PS00198">
    <property type="entry name" value="4FE4S_FER_1"/>
    <property type="match status" value="2"/>
</dbReference>
<dbReference type="GO" id="GO:0046872">
    <property type="term" value="F:metal ion binding"/>
    <property type="evidence" value="ECO:0007669"/>
    <property type="project" value="UniProtKB-KW"/>
</dbReference>
<keyword evidence="6" id="KW-0411">Iron-sulfur</keyword>
<dbReference type="Pfam" id="PF12838">
    <property type="entry name" value="Fer4_7"/>
    <property type="match status" value="1"/>
</dbReference>
<keyword evidence="2" id="KW-0004">4Fe-4S</keyword>
<feature type="transmembrane region" description="Helical" evidence="7">
    <location>
        <begin position="131"/>
        <end position="155"/>
    </location>
</feature>
<keyword evidence="7" id="KW-0472">Membrane</keyword>
<feature type="domain" description="4Fe-4S ferredoxin-type" evidence="8">
    <location>
        <begin position="371"/>
        <end position="404"/>
    </location>
</feature>
<sequence length="508" mass="56993">MLRKIRIGISLTIFLLFTFYLVDFAGILPNSFHVLAHMQLIPALLGLNLGILLFLLVLTWLTGRSYCSAICPLGIFQDIAIWISRKRDKKKHYDYRRALNRWRWGILLLIVVAGFSGFMFLVSLFDPYSAYGRIVVNVLKPLYLVVNNFLTWIFTMFDNYTFYYMDIIVTSVSALVIAFMTVLVVGYLAYRYGRIYCNTVCPVGTLLGFISKYSLFKVHIDTSKCNSCGLCARKCKASCIDSKKHEIDYSRCVVCFDCIDNCRQGAISYTLRYKKESQKNISSDEPDISKRTFVATLTAVALTAPKSAMSQSVGVLTGNKPYKKEHPLSPPGSISAEHFNQHCMACHLCVSKCPSHVLKPSLLEYGVGGILQPVMNFENGFCNYDCTLCSEICPNKAILPLTKEEKHLTQVGHVVFIEENCIVHTDNTNCGACAEHCPTQAVTMVPYRDGLTIPKINPDICVGCGGCEYVCPVRPFRAIHIEGNPVHLQAKPIQINKVDETEIDDFGF</sequence>
<dbReference type="GO" id="GO:0005886">
    <property type="term" value="C:plasma membrane"/>
    <property type="evidence" value="ECO:0007669"/>
    <property type="project" value="TreeGrafter"/>
</dbReference>
<dbReference type="GO" id="GO:0051539">
    <property type="term" value="F:4 iron, 4 sulfur cluster binding"/>
    <property type="evidence" value="ECO:0007669"/>
    <property type="project" value="UniProtKB-KW"/>
</dbReference>
<reference evidence="9 10" key="1">
    <citation type="journal article" date="2018" name="Nat. Biotechnol.">
        <title>A standardized bacterial taxonomy based on genome phylogeny substantially revises the tree of life.</title>
        <authorList>
            <person name="Parks D.H."/>
            <person name="Chuvochina M."/>
            <person name="Waite D.W."/>
            <person name="Rinke C."/>
            <person name="Skarshewski A."/>
            <person name="Chaumeil P.A."/>
            <person name="Hugenholtz P."/>
        </authorList>
    </citation>
    <scope>NUCLEOTIDE SEQUENCE [LARGE SCALE GENOMIC DNA]</scope>
    <source>
        <strain evidence="9">UBA11482</strain>
    </source>
</reference>
<feature type="transmembrane region" description="Helical" evidence="7">
    <location>
        <begin position="104"/>
        <end position="125"/>
    </location>
</feature>
<keyword evidence="1" id="KW-0813">Transport</keyword>
<name>A0A354M2J4_9BACT</name>
<feature type="transmembrane region" description="Helical" evidence="7">
    <location>
        <begin position="6"/>
        <end position="28"/>
    </location>
</feature>
<keyword evidence="5" id="KW-0408">Iron</keyword>
<dbReference type="Pfam" id="PF12801">
    <property type="entry name" value="Fer4_5"/>
    <property type="match status" value="2"/>
</dbReference>
<feature type="domain" description="4Fe-4S ferredoxin-type" evidence="8">
    <location>
        <begin position="452"/>
        <end position="484"/>
    </location>
</feature>
<evidence type="ECO:0000256" key="3">
    <source>
        <dbReference type="ARBA" id="ARBA00022723"/>
    </source>
</evidence>
<dbReference type="FunFam" id="3.30.70.20:FF:000046">
    <property type="entry name" value="Periplasmic [Fe] hydrogenase large subunit"/>
    <property type="match status" value="1"/>
</dbReference>
<gene>
    <name evidence="9" type="ORF">DDY73_06975</name>
</gene>
<feature type="domain" description="4Fe-4S ferredoxin-type" evidence="8">
    <location>
        <begin position="246"/>
        <end position="272"/>
    </location>
</feature>
<feature type="transmembrane region" description="Helical" evidence="7">
    <location>
        <begin position="167"/>
        <end position="190"/>
    </location>
</feature>
<dbReference type="PANTHER" id="PTHR30176">
    <property type="entry name" value="FERREDOXIN-TYPE PROTEIN NAPH"/>
    <property type="match status" value="1"/>
</dbReference>
<feature type="domain" description="4Fe-4S ferredoxin-type" evidence="8">
    <location>
        <begin position="334"/>
        <end position="363"/>
    </location>
</feature>
<organism evidence="9 10">
    <name type="scientific">Coprobacter fastidiosus</name>
    <dbReference type="NCBI Taxonomy" id="1099853"/>
    <lineage>
        <taxon>Bacteria</taxon>
        <taxon>Pseudomonadati</taxon>
        <taxon>Bacteroidota</taxon>
        <taxon>Bacteroidia</taxon>
        <taxon>Bacteroidales</taxon>
        <taxon>Barnesiellaceae</taxon>
        <taxon>Coprobacter</taxon>
    </lineage>
</organism>
<evidence type="ECO:0000256" key="1">
    <source>
        <dbReference type="ARBA" id="ARBA00022448"/>
    </source>
</evidence>
<dbReference type="InterPro" id="IPR017896">
    <property type="entry name" value="4Fe4S_Fe-S-bd"/>
</dbReference>
<dbReference type="PROSITE" id="PS51379">
    <property type="entry name" value="4FE4S_FER_2"/>
    <property type="match status" value="6"/>
</dbReference>
<keyword evidence="7" id="KW-0812">Transmembrane</keyword>
<proteinExistence type="predicted"/>
<evidence type="ECO:0000313" key="10">
    <source>
        <dbReference type="Proteomes" id="UP000262954"/>
    </source>
</evidence>
<keyword evidence="4" id="KW-0249">Electron transport</keyword>
<evidence type="ECO:0000256" key="7">
    <source>
        <dbReference type="SAM" id="Phobius"/>
    </source>
</evidence>
<dbReference type="PANTHER" id="PTHR30176:SF3">
    <property type="entry name" value="FERREDOXIN-TYPE PROTEIN NAPH"/>
    <property type="match status" value="1"/>
</dbReference>
<feature type="domain" description="4Fe-4S ferredoxin-type" evidence="8">
    <location>
        <begin position="412"/>
        <end position="447"/>
    </location>
</feature>
<evidence type="ECO:0000259" key="8">
    <source>
        <dbReference type="PROSITE" id="PS51379"/>
    </source>
</evidence>
<dbReference type="EMBL" id="DNWC01000091">
    <property type="protein sequence ID" value="HBJ08733.1"/>
    <property type="molecule type" value="Genomic_DNA"/>
</dbReference>
<dbReference type="Gene3D" id="3.30.70.20">
    <property type="match status" value="3"/>
</dbReference>
<keyword evidence="7" id="KW-1133">Transmembrane helix</keyword>
<dbReference type="AlphaFoldDB" id="A0A354M2J4"/>
<protein>
    <submittedName>
        <fullName evidence="9">Hydroxyacid dehydrogenase</fullName>
    </submittedName>
</protein>
<evidence type="ECO:0000256" key="5">
    <source>
        <dbReference type="ARBA" id="ARBA00023004"/>
    </source>
</evidence>
<comment type="caution">
    <text evidence="9">The sequence shown here is derived from an EMBL/GenBank/DDBJ whole genome shotgun (WGS) entry which is preliminary data.</text>
</comment>
<evidence type="ECO:0000256" key="6">
    <source>
        <dbReference type="ARBA" id="ARBA00023014"/>
    </source>
</evidence>
<feature type="domain" description="4Fe-4S ferredoxin-type" evidence="8">
    <location>
        <begin position="216"/>
        <end position="245"/>
    </location>
</feature>